<feature type="transmembrane region" description="Helical" evidence="1">
    <location>
        <begin position="12"/>
        <end position="45"/>
    </location>
</feature>
<dbReference type="AlphaFoldDB" id="A0A1H0LRG5"/>
<feature type="domain" description="Glycine zipper-like" evidence="2">
    <location>
        <begin position="20"/>
        <end position="46"/>
    </location>
</feature>
<keyword evidence="5" id="KW-1185">Reference proteome</keyword>
<name>A0A1H0LRG5_9CLOT</name>
<sequence length="51" mass="5535">MGENKDKNKNDYYFPICTGVGLTFGVIFDQLAIGLCLGVAIGLALDNKKKQ</sequence>
<keyword evidence="1" id="KW-0472">Membrane</keyword>
<dbReference type="Proteomes" id="UP000585258">
    <property type="component" value="Unassembled WGS sequence"/>
</dbReference>
<gene>
    <name evidence="3" type="ORF">H7E68_04080</name>
    <name evidence="4" type="ORF">SAMN04488529_101176</name>
</gene>
<proteinExistence type="predicted"/>
<dbReference type="EMBL" id="JACKWY010000002">
    <property type="protein sequence ID" value="MBB6713916.1"/>
    <property type="molecule type" value="Genomic_DNA"/>
</dbReference>
<keyword evidence="1" id="KW-1133">Transmembrane helix</keyword>
<reference evidence="3 6" key="2">
    <citation type="submission" date="2020-08" db="EMBL/GenBank/DDBJ databases">
        <title>Clostridia isolated from Swiss meat.</title>
        <authorList>
            <person name="Wambui J."/>
            <person name="Stevens M.J.A."/>
            <person name="Stephan R."/>
        </authorList>
    </citation>
    <scope>NUCLEOTIDE SEQUENCE [LARGE SCALE GENOMIC DNA]</scope>
    <source>
        <strain evidence="3 6">CM001</strain>
    </source>
</reference>
<evidence type="ECO:0000313" key="5">
    <source>
        <dbReference type="Proteomes" id="UP000198597"/>
    </source>
</evidence>
<evidence type="ECO:0000256" key="1">
    <source>
        <dbReference type="SAM" id="Phobius"/>
    </source>
</evidence>
<dbReference type="EMBL" id="FNJM01000001">
    <property type="protein sequence ID" value="SDO70788.1"/>
    <property type="molecule type" value="Genomic_DNA"/>
</dbReference>
<dbReference type="Pfam" id="PF26273">
    <property type="entry name" value="Gly_zipper"/>
    <property type="match status" value="1"/>
</dbReference>
<organism evidence="4 5">
    <name type="scientific">Clostridium gasigenes</name>
    <dbReference type="NCBI Taxonomy" id="94869"/>
    <lineage>
        <taxon>Bacteria</taxon>
        <taxon>Bacillati</taxon>
        <taxon>Bacillota</taxon>
        <taxon>Clostridia</taxon>
        <taxon>Eubacteriales</taxon>
        <taxon>Clostridiaceae</taxon>
        <taxon>Clostridium</taxon>
    </lineage>
</organism>
<evidence type="ECO:0000259" key="2">
    <source>
        <dbReference type="Pfam" id="PF26273"/>
    </source>
</evidence>
<accession>A0A1H0LRG5</accession>
<dbReference type="RefSeq" id="WP_167866517.1">
    <property type="nucleotide sequence ID" value="NZ_CP071376.1"/>
</dbReference>
<reference evidence="4 5" key="1">
    <citation type="submission" date="2016-10" db="EMBL/GenBank/DDBJ databases">
        <authorList>
            <person name="de Groot N.N."/>
        </authorList>
    </citation>
    <scope>NUCLEOTIDE SEQUENCE [LARGE SCALE GENOMIC DNA]</scope>
    <source>
        <strain evidence="4 5">DSM 12272</strain>
    </source>
</reference>
<dbReference type="GeneID" id="65310289"/>
<evidence type="ECO:0000313" key="6">
    <source>
        <dbReference type="Proteomes" id="UP000585258"/>
    </source>
</evidence>
<dbReference type="STRING" id="94869.SAMN04488529_101176"/>
<dbReference type="Proteomes" id="UP000198597">
    <property type="component" value="Unassembled WGS sequence"/>
</dbReference>
<evidence type="ECO:0000313" key="4">
    <source>
        <dbReference type="EMBL" id="SDO70788.1"/>
    </source>
</evidence>
<dbReference type="InterPro" id="IPR058598">
    <property type="entry name" value="Gly_zipper-like_dom"/>
</dbReference>
<evidence type="ECO:0000313" key="3">
    <source>
        <dbReference type="EMBL" id="MBB6713916.1"/>
    </source>
</evidence>
<keyword evidence="1" id="KW-0812">Transmembrane</keyword>
<protein>
    <recommendedName>
        <fullName evidence="2">Glycine zipper-like domain-containing protein</fullName>
    </recommendedName>
</protein>